<proteinExistence type="predicted"/>
<keyword evidence="3" id="KW-1185">Reference proteome</keyword>
<comment type="caution">
    <text evidence="2">The sequence shown here is derived from an EMBL/GenBank/DDBJ whole genome shotgun (WGS) entry which is preliminary data.</text>
</comment>
<sequence>NGRPDYWPGAHVKNYNQYSLGVCLIARNTVTSAQLVSLHNVINDWLLKYPKAEVLGHCDLDPGKTCPNFDVISWWSVVKDIRRYSQGGNDN</sequence>
<dbReference type="AlphaFoldDB" id="A0A853IQ71"/>
<dbReference type="InterPro" id="IPR036505">
    <property type="entry name" value="Amidase/PGRP_sf"/>
</dbReference>
<feature type="domain" description="N-acetylmuramoyl-L-alanine amidase" evidence="1">
    <location>
        <begin position="11"/>
        <end position="68"/>
    </location>
</feature>
<dbReference type="GO" id="GO:0008745">
    <property type="term" value="F:N-acetylmuramoyl-L-alanine amidase activity"/>
    <property type="evidence" value="ECO:0007669"/>
    <property type="project" value="InterPro"/>
</dbReference>
<name>A0A853IQ71_9GAMM</name>
<evidence type="ECO:0000313" key="3">
    <source>
        <dbReference type="Proteomes" id="UP000569732"/>
    </source>
</evidence>
<dbReference type="Proteomes" id="UP000569732">
    <property type="component" value="Unassembled WGS sequence"/>
</dbReference>
<protein>
    <submittedName>
        <fullName evidence="2">N-acetylmuramoyl-L-alanine amidase</fullName>
    </submittedName>
</protein>
<evidence type="ECO:0000259" key="1">
    <source>
        <dbReference type="Pfam" id="PF01510"/>
    </source>
</evidence>
<accession>A0A853IQ71</accession>
<evidence type="ECO:0000313" key="2">
    <source>
        <dbReference type="EMBL" id="NYZ70056.1"/>
    </source>
</evidence>
<dbReference type="Gene3D" id="3.40.80.10">
    <property type="entry name" value="Peptidoglycan recognition protein-like"/>
    <property type="match status" value="1"/>
</dbReference>
<gene>
    <name evidence="2" type="ORF">H0A36_28995</name>
</gene>
<dbReference type="GO" id="GO:0009253">
    <property type="term" value="P:peptidoglycan catabolic process"/>
    <property type="evidence" value="ECO:0007669"/>
    <property type="project" value="InterPro"/>
</dbReference>
<dbReference type="EMBL" id="JACCKB010000244">
    <property type="protein sequence ID" value="NYZ70056.1"/>
    <property type="molecule type" value="Genomic_DNA"/>
</dbReference>
<dbReference type="InterPro" id="IPR002502">
    <property type="entry name" value="Amidase_domain"/>
</dbReference>
<feature type="non-terminal residue" evidence="2">
    <location>
        <position position="1"/>
    </location>
</feature>
<dbReference type="Pfam" id="PF01510">
    <property type="entry name" value="Amidase_2"/>
    <property type="match status" value="1"/>
</dbReference>
<dbReference type="RefSeq" id="WP_180571998.1">
    <property type="nucleotide sequence ID" value="NZ_JACCKB010000244.1"/>
</dbReference>
<reference evidence="2 3" key="1">
    <citation type="submission" date="2020-07" db="EMBL/GenBank/DDBJ databases">
        <title>Endozoicomonas sp. nov., isolated from sediment.</title>
        <authorList>
            <person name="Gu T."/>
        </authorList>
    </citation>
    <scope>NUCLEOTIDE SEQUENCE [LARGE SCALE GENOMIC DNA]</scope>
    <source>
        <strain evidence="2 3">SM1973</strain>
    </source>
</reference>
<organism evidence="2 3">
    <name type="scientific">Spartinivicinus marinus</name>
    <dbReference type="NCBI Taxonomy" id="2994442"/>
    <lineage>
        <taxon>Bacteria</taxon>
        <taxon>Pseudomonadati</taxon>
        <taxon>Pseudomonadota</taxon>
        <taxon>Gammaproteobacteria</taxon>
        <taxon>Oceanospirillales</taxon>
        <taxon>Zooshikellaceae</taxon>
        <taxon>Spartinivicinus</taxon>
    </lineage>
</organism>
<dbReference type="SUPFAM" id="SSF55846">
    <property type="entry name" value="N-acetylmuramoyl-L-alanine amidase-like"/>
    <property type="match status" value="1"/>
</dbReference>